<accession>A0AA86PLI3</accession>
<evidence type="ECO:0000313" key="2">
    <source>
        <dbReference type="EMBL" id="CAL6016932.1"/>
    </source>
</evidence>
<organism evidence="1">
    <name type="scientific">Hexamita inflata</name>
    <dbReference type="NCBI Taxonomy" id="28002"/>
    <lineage>
        <taxon>Eukaryota</taxon>
        <taxon>Metamonada</taxon>
        <taxon>Diplomonadida</taxon>
        <taxon>Hexamitidae</taxon>
        <taxon>Hexamitinae</taxon>
        <taxon>Hexamita</taxon>
    </lineage>
</organism>
<gene>
    <name evidence="2" type="ORF">HINF_LOCUS25746</name>
    <name evidence="1" type="ORF">HINF_LOCUS28376</name>
</gene>
<keyword evidence="3" id="KW-1185">Reference proteome</keyword>
<evidence type="ECO:0000313" key="1">
    <source>
        <dbReference type="EMBL" id="CAI9940731.1"/>
    </source>
</evidence>
<dbReference type="AlphaFoldDB" id="A0AA86PLI3"/>
<dbReference type="EMBL" id="CATOUU010000681">
    <property type="protein sequence ID" value="CAI9940731.1"/>
    <property type="molecule type" value="Genomic_DNA"/>
</dbReference>
<proteinExistence type="predicted"/>
<sequence>MRSQNLSNADTQKIYSQNNLMMQLTNLTQNDAEKIQIYLQQFKNIQITTFQNVEFKKSNNEETKNNEKNFCKERAISQSENSESIILSESDEESNEDLMIIISGLGKDGADDVRNILQESDVIKMGKRFVFSSITRKT</sequence>
<dbReference type="EMBL" id="CAXDID020000077">
    <property type="protein sequence ID" value="CAL6016932.1"/>
    <property type="molecule type" value="Genomic_DNA"/>
</dbReference>
<protein>
    <submittedName>
        <fullName evidence="2">Hypothetical_protein</fullName>
    </submittedName>
</protein>
<dbReference type="Proteomes" id="UP001642409">
    <property type="component" value="Unassembled WGS sequence"/>
</dbReference>
<name>A0AA86PLI3_9EUKA</name>
<reference evidence="1" key="1">
    <citation type="submission" date="2023-06" db="EMBL/GenBank/DDBJ databases">
        <authorList>
            <person name="Kurt Z."/>
        </authorList>
    </citation>
    <scope>NUCLEOTIDE SEQUENCE</scope>
</reference>
<evidence type="ECO:0000313" key="3">
    <source>
        <dbReference type="Proteomes" id="UP001642409"/>
    </source>
</evidence>
<reference evidence="2 3" key="2">
    <citation type="submission" date="2024-07" db="EMBL/GenBank/DDBJ databases">
        <authorList>
            <person name="Akdeniz Z."/>
        </authorList>
    </citation>
    <scope>NUCLEOTIDE SEQUENCE [LARGE SCALE GENOMIC DNA]</scope>
</reference>
<comment type="caution">
    <text evidence="1">The sequence shown here is derived from an EMBL/GenBank/DDBJ whole genome shotgun (WGS) entry which is preliminary data.</text>
</comment>